<comment type="caution">
    <text evidence="2">The sequence shown here is derived from an EMBL/GenBank/DDBJ whole genome shotgun (WGS) entry which is preliminary data.</text>
</comment>
<evidence type="ECO:0000313" key="2">
    <source>
        <dbReference type="EMBL" id="GBP59717.1"/>
    </source>
</evidence>
<keyword evidence="3" id="KW-1185">Reference proteome</keyword>
<protein>
    <submittedName>
        <fullName evidence="2">Uncharacterized protein</fullName>
    </submittedName>
</protein>
<feature type="region of interest" description="Disordered" evidence="1">
    <location>
        <begin position="27"/>
        <end position="69"/>
    </location>
</feature>
<sequence length="160" mass="18179">MDKAEVKLTVQNVLLWQHRHLNFDSPRPPFIPAPANLRRDSIDRSLRPRPHNRPRPGSTHSQTEDNFRNADIQRKGREEMVPTNATVATPSQLTACSRRAPRFLRVQFVNRFIGHAFRIYIPRVGLLFEHGGAAWREIGADSLACHAAELMMEAIALLNG</sequence>
<gene>
    <name evidence="2" type="ORF">EVAR_48686_1</name>
</gene>
<name>A0A4C1XBN0_EUMVA</name>
<dbReference type="AlphaFoldDB" id="A0A4C1XBN0"/>
<dbReference type="Proteomes" id="UP000299102">
    <property type="component" value="Unassembled WGS sequence"/>
</dbReference>
<evidence type="ECO:0000313" key="3">
    <source>
        <dbReference type="Proteomes" id="UP000299102"/>
    </source>
</evidence>
<reference evidence="2 3" key="1">
    <citation type="journal article" date="2019" name="Commun. Biol.">
        <title>The bagworm genome reveals a unique fibroin gene that provides high tensile strength.</title>
        <authorList>
            <person name="Kono N."/>
            <person name="Nakamura H."/>
            <person name="Ohtoshi R."/>
            <person name="Tomita M."/>
            <person name="Numata K."/>
            <person name="Arakawa K."/>
        </authorList>
    </citation>
    <scope>NUCLEOTIDE SEQUENCE [LARGE SCALE GENOMIC DNA]</scope>
</reference>
<proteinExistence type="predicted"/>
<organism evidence="2 3">
    <name type="scientific">Eumeta variegata</name>
    <name type="common">Bagworm moth</name>
    <name type="synonym">Eumeta japonica</name>
    <dbReference type="NCBI Taxonomy" id="151549"/>
    <lineage>
        <taxon>Eukaryota</taxon>
        <taxon>Metazoa</taxon>
        <taxon>Ecdysozoa</taxon>
        <taxon>Arthropoda</taxon>
        <taxon>Hexapoda</taxon>
        <taxon>Insecta</taxon>
        <taxon>Pterygota</taxon>
        <taxon>Neoptera</taxon>
        <taxon>Endopterygota</taxon>
        <taxon>Lepidoptera</taxon>
        <taxon>Glossata</taxon>
        <taxon>Ditrysia</taxon>
        <taxon>Tineoidea</taxon>
        <taxon>Psychidae</taxon>
        <taxon>Oiketicinae</taxon>
        <taxon>Eumeta</taxon>
    </lineage>
</organism>
<accession>A0A4C1XBN0</accession>
<feature type="compositionally biased region" description="Basic and acidic residues" evidence="1">
    <location>
        <begin position="37"/>
        <end position="46"/>
    </location>
</feature>
<evidence type="ECO:0000256" key="1">
    <source>
        <dbReference type="SAM" id="MobiDB-lite"/>
    </source>
</evidence>
<dbReference type="EMBL" id="BGZK01000768">
    <property type="protein sequence ID" value="GBP59717.1"/>
    <property type="molecule type" value="Genomic_DNA"/>
</dbReference>